<dbReference type="EMBL" id="CP035485">
    <property type="protein sequence ID" value="QDI90571.1"/>
    <property type="molecule type" value="Genomic_DNA"/>
</dbReference>
<evidence type="ECO:0000259" key="6">
    <source>
        <dbReference type="Pfam" id="PF03755"/>
    </source>
</evidence>
<dbReference type="Pfam" id="PF08340">
    <property type="entry name" value="YicC-like_C"/>
    <property type="match status" value="1"/>
</dbReference>
<dbReference type="InterPro" id="IPR013527">
    <property type="entry name" value="YicC-like_N"/>
</dbReference>
<evidence type="ECO:0000313" key="9">
    <source>
        <dbReference type="Proteomes" id="UP000319756"/>
    </source>
</evidence>
<keyword evidence="3" id="KW-0255">Endonuclease</keyword>
<comment type="cofactor">
    <cofactor evidence="1">
        <name>a divalent metal cation</name>
        <dbReference type="ChEBI" id="CHEBI:60240"/>
    </cofactor>
</comment>
<gene>
    <name evidence="8" type="ORF">EPH95_04740</name>
</gene>
<evidence type="ECO:0000256" key="4">
    <source>
        <dbReference type="ARBA" id="ARBA00022801"/>
    </source>
</evidence>
<sequence>MVTSMTGYGFAEERLGDGRISVEIKSVNHRFLDVRFQLPAPLRGREEDARKIVNDMVLRGKVDITVTFTGTPSALGVEKRLHTDWHLLRQYVQEAEQLQALGVFDGKLSLNDFLLNEQIVSIQEETEEVPAVHQAFLNTMRTACNRLTEMRNKEGRLLSHDVENHLQHMSQCLDKLVARVPEVQARYRQRLEQKMKEIAGTVDEERLLTEVAVFADKSDVSEELARMNAHIKQCKETLKETGAIGRKLDFITQEMNREVNTVGAKGNDQNFSTVVVEMKSILEKVKEQVQNIE</sequence>
<evidence type="ECO:0000256" key="2">
    <source>
        <dbReference type="ARBA" id="ARBA00022722"/>
    </source>
</evidence>
<evidence type="ECO:0000313" key="8">
    <source>
        <dbReference type="EMBL" id="QDI90571.1"/>
    </source>
</evidence>
<comment type="similarity">
    <text evidence="5">Belongs to the YicC/YloC family.</text>
</comment>
<dbReference type="AlphaFoldDB" id="A0A514LH21"/>
<feature type="domain" description="Endoribonuclease YicC-like N-terminal" evidence="6">
    <location>
        <begin position="3"/>
        <end position="158"/>
    </location>
</feature>
<proteinExistence type="inferred from homology"/>
<dbReference type="GO" id="GO:0004521">
    <property type="term" value="F:RNA endonuclease activity"/>
    <property type="evidence" value="ECO:0007669"/>
    <property type="project" value="InterPro"/>
</dbReference>
<dbReference type="Pfam" id="PF03755">
    <property type="entry name" value="YicC-like_N"/>
    <property type="match status" value="1"/>
</dbReference>
<dbReference type="PANTHER" id="PTHR30636">
    <property type="entry name" value="UPF0701 PROTEIN YICC"/>
    <property type="match status" value="1"/>
</dbReference>
<dbReference type="NCBIfam" id="TIGR00255">
    <property type="entry name" value="YicC/YloC family endoribonuclease"/>
    <property type="match status" value="1"/>
</dbReference>
<feature type="domain" description="Endoribonuclease YicC-like C-terminal" evidence="7">
    <location>
        <begin position="179"/>
        <end position="293"/>
    </location>
</feature>
<dbReference type="KEGG" id="sale:EPH95_04740"/>
<dbReference type="InterPro" id="IPR013551">
    <property type="entry name" value="YicC-like_C"/>
</dbReference>
<evidence type="ECO:0000259" key="7">
    <source>
        <dbReference type="Pfam" id="PF08340"/>
    </source>
</evidence>
<evidence type="ECO:0000256" key="5">
    <source>
        <dbReference type="ARBA" id="ARBA00035648"/>
    </source>
</evidence>
<dbReference type="RefSeq" id="WP_142087784.1">
    <property type="nucleotide sequence ID" value="NZ_CP035485.1"/>
</dbReference>
<dbReference type="PANTHER" id="PTHR30636:SF3">
    <property type="entry name" value="UPF0701 PROTEIN YICC"/>
    <property type="match status" value="1"/>
</dbReference>
<evidence type="ECO:0000256" key="3">
    <source>
        <dbReference type="ARBA" id="ARBA00022759"/>
    </source>
</evidence>
<dbReference type="OrthoDB" id="9771229at2"/>
<name>A0A514LH21_9BACI</name>
<accession>A0A514LH21</accession>
<dbReference type="InterPro" id="IPR005229">
    <property type="entry name" value="YicC/YloC-like"/>
</dbReference>
<evidence type="ECO:0000256" key="1">
    <source>
        <dbReference type="ARBA" id="ARBA00001968"/>
    </source>
</evidence>
<dbReference type="Proteomes" id="UP000319756">
    <property type="component" value="Chromosome"/>
</dbReference>
<protein>
    <submittedName>
        <fullName evidence="8">YicC family protein</fullName>
    </submittedName>
</protein>
<organism evidence="8 9">
    <name type="scientific">Salicibibacter halophilus</name>
    <dbReference type="NCBI Taxonomy" id="2502791"/>
    <lineage>
        <taxon>Bacteria</taxon>
        <taxon>Bacillati</taxon>
        <taxon>Bacillota</taxon>
        <taxon>Bacilli</taxon>
        <taxon>Bacillales</taxon>
        <taxon>Bacillaceae</taxon>
        <taxon>Salicibibacter</taxon>
    </lineage>
</organism>
<reference evidence="9" key="1">
    <citation type="submission" date="2019-01" db="EMBL/GenBank/DDBJ databases">
        <title>Genomic analysis of Salicibibacter sp. NKC3-5.</title>
        <authorList>
            <person name="Oh Y.J."/>
        </authorList>
    </citation>
    <scope>NUCLEOTIDE SEQUENCE [LARGE SCALE GENOMIC DNA]</scope>
    <source>
        <strain evidence="9">NKC3-5</strain>
    </source>
</reference>
<keyword evidence="9" id="KW-1185">Reference proteome</keyword>
<dbReference type="GO" id="GO:0016787">
    <property type="term" value="F:hydrolase activity"/>
    <property type="evidence" value="ECO:0007669"/>
    <property type="project" value="UniProtKB-KW"/>
</dbReference>
<keyword evidence="2" id="KW-0540">Nuclease</keyword>
<keyword evidence="4" id="KW-0378">Hydrolase</keyword>